<evidence type="ECO:0000256" key="1">
    <source>
        <dbReference type="SAM" id="MobiDB-lite"/>
    </source>
</evidence>
<gene>
    <name evidence="2" type="ORF">PMH09_21040</name>
</gene>
<evidence type="ECO:0000313" key="3">
    <source>
        <dbReference type="Proteomes" id="UP001232992"/>
    </source>
</evidence>
<keyword evidence="3" id="KW-1185">Reference proteome</keyword>
<sequence>MSWGRVRALQPTVFSLIALSSVSLAFFLGLDRHWQTAKPLTIDDPIEPISPDIQEENSPPETEPIGLTPLSSSAIESPSVNRDRWSVILPPVSVLITQHDRLMAGSFQPQESMVAATILDDLPAHEPPNLQESGELSQVLAKSRIDYLESDRVKSMTQPIELPAIAPEIPMPRQIAQSNAQQIKQQSSPTPTLNPDRTPNTPEPFQPSQVPLAANAQPSATASPTAAISIPSAYGQTWGKIGIGIGLQSRTRNTRKADGGLGIGIGLGQPQTGVGVDVGVNILDLLGNTAEDGSISIKVHRQLPDNWAIAAGVNNILEWGNTDGGSSVYGVVSKRFDLREEASSPFSRLYTSVGVGGGQFRSETDVLEGNDSVGVFGGVAVRVNGRMNAIAEWTGQDLTLGVSVVPFPQHPLILNPAVTDVTGNAGDGPRFILGIGYIIAF</sequence>
<dbReference type="RefSeq" id="WP_283760314.1">
    <property type="nucleotide sequence ID" value="NZ_JAQOSQ010000044.1"/>
</dbReference>
<feature type="region of interest" description="Disordered" evidence="1">
    <location>
        <begin position="46"/>
        <end position="72"/>
    </location>
</feature>
<dbReference type="Proteomes" id="UP001232992">
    <property type="component" value="Unassembled WGS sequence"/>
</dbReference>
<organism evidence="2 3">
    <name type="scientific">Roseofilum casamattae BLCC-M143</name>
    <dbReference type="NCBI Taxonomy" id="3022442"/>
    <lineage>
        <taxon>Bacteria</taxon>
        <taxon>Bacillati</taxon>
        <taxon>Cyanobacteriota</taxon>
        <taxon>Cyanophyceae</taxon>
        <taxon>Desertifilales</taxon>
        <taxon>Desertifilaceae</taxon>
        <taxon>Roseofilum</taxon>
        <taxon>Roseofilum casamattae</taxon>
    </lineage>
</organism>
<protein>
    <recommendedName>
        <fullName evidence="4">Porin family protein</fullName>
    </recommendedName>
</protein>
<reference evidence="2 3" key="1">
    <citation type="submission" date="2023-01" db="EMBL/GenBank/DDBJ databases">
        <title>Novel diversity within Roseofilum (Cyanobacteria; Desertifilaceae) from marine benthic mats with descriptions of four novel species.</title>
        <authorList>
            <person name="Wang Y."/>
            <person name="Berthold D.E."/>
            <person name="Hu J."/>
            <person name="Lefler F.W."/>
            <person name="Laughinghouse H.D. IV."/>
        </authorList>
    </citation>
    <scope>NUCLEOTIDE SEQUENCE [LARGE SCALE GENOMIC DNA]</scope>
    <source>
        <strain evidence="2 3">BLCC-M143</strain>
    </source>
</reference>
<feature type="region of interest" description="Disordered" evidence="1">
    <location>
        <begin position="176"/>
        <end position="219"/>
    </location>
</feature>
<name>A0ABT7C2I6_9CYAN</name>
<accession>A0ABT7C2I6</accession>
<comment type="caution">
    <text evidence="2">The sequence shown here is derived from an EMBL/GenBank/DDBJ whole genome shotgun (WGS) entry which is preliminary data.</text>
</comment>
<evidence type="ECO:0000313" key="2">
    <source>
        <dbReference type="EMBL" id="MDJ1185673.1"/>
    </source>
</evidence>
<evidence type="ECO:0008006" key="4">
    <source>
        <dbReference type="Google" id="ProtNLM"/>
    </source>
</evidence>
<feature type="compositionally biased region" description="Polar residues" evidence="1">
    <location>
        <begin position="176"/>
        <end position="200"/>
    </location>
</feature>
<dbReference type="EMBL" id="JAQOSQ010000044">
    <property type="protein sequence ID" value="MDJ1185673.1"/>
    <property type="molecule type" value="Genomic_DNA"/>
</dbReference>
<proteinExistence type="predicted"/>